<reference evidence="4" key="1">
    <citation type="journal article" date="2019" name="Int. J. Syst. Evol. Microbiol.">
        <title>The Global Catalogue of Microorganisms (GCM) 10K type strain sequencing project: providing services to taxonomists for standard genome sequencing and annotation.</title>
        <authorList>
            <consortium name="The Broad Institute Genomics Platform"/>
            <consortium name="The Broad Institute Genome Sequencing Center for Infectious Disease"/>
            <person name="Wu L."/>
            <person name="Ma J."/>
        </authorList>
    </citation>
    <scope>NUCLEOTIDE SEQUENCE [LARGE SCALE GENOMIC DNA]</scope>
    <source>
        <strain evidence="4">NBRC 101365</strain>
    </source>
</reference>
<feature type="region of interest" description="Disordered" evidence="1">
    <location>
        <begin position="27"/>
        <end position="51"/>
    </location>
</feature>
<keyword evidence="2" id="KW-0732">Signal</keyword>
<gene>
    <name evidence="3" type="ORF">GCM10007874_19660</name>
</gene>
<protein>
    <submittedName>
        <fullName evidence="3">Uncharacterized protein</fullName>
    </submittedName>
</protein>
<keyword evidence="4" id="KW-1185">Reference proteome</keyword>
<proteinExistence type="predicted"/>
<evidence type="ECO:0000256" key="2">
    <source>
        <dbReference type="SAM" id="SignalP"/>
    </source>
</evidence>
<sequence>MTRLIAIPALAAILSVAAIADANAGSWSRSHSVTGPRGTTSWGSSGSCSGGSCSWQGGGTGFRGNSWSRQGQATCSGGTCNWNGEFTGPHGNTHDYGGSFHY</sequence>
<evidence type="ECO:0000256" key="1">
    <source>
        <dbReference type="SAM" id="MobiDB-lite"/>
    </source>
</evidence>
<dbReference type="RefSeq" id="WP_284311814.1">
    <property type="nucleotide sequence ID" value="NZ_BSPC01000015.1"/>
</dbReference>
<evidence type="ECO:0000313" key="3">
    <source>
        <dbReference type="EMBL" id="GLS18949.1"/>
    </source>
</evidence>
<feature type="compositionally biased region" description="Low complexity" evidence="1">
    <location>
        <begin position="38"/>
        <end position="51"/>
    </location>
</feature>
<organism evidence="3 4">
    <name type="scientific">Labrys miyagiensis</name>
    <dbReference type="NCBI Taxonomy" id="346912"/>
    <lineage>
        <taxon>Bacteria</taxon>
        <taxon>Pseudomonadati</taxon>
        <taxon>Pseudomonadota</taxon>
        <taxon>Alphaproteobacteria</taxon>
        <taxon>Hyphomicrobiales</taxon>
        <taxon>Xanthobacteraceae</taxon>
        <taxon>Labrys</taxon>
    </lineage>
</organism>
<dbReference type="EMBL" id="BSPC01000015">
    <property type="protein sequence ID" value="GLS18949.1"/>
    <property type="molecule type" value="Genomic_DNA"/>
</dbReference>
<dbReference type="Proteomes" id="UP001156882">
    <property type="component" value="Unassembled WGS sequence"/>
</dbReference>
<name>A0ABQ6CGP6_9HYPH</name>
<comment type="caution">
    <text evidence="3">The sequence shown here is derived from an EMBL/GenBank/DDBJ whole genome shotgun (WGS) entry which is preliminary data.</text>
</comment>
<feature type="signal peptide" evidence="2">
    <location>
        <begin position="1"/>
        <end position="20"/>
    </location>
</feature>
<evidence type="ECO:0000313" key="4">
    <source>
        <dbReference type="Proteomes" id="UP001156882"/>
    </source>
</evidence>
<accession>A0ABQ6CGP6</accession>
<feature type="chain" id="PRO_5045284429" evidence="2">
    <location>
        <begin position="21"/>
        <end position="102"/>
    </location>
</feature>